<evidence type="ECO:0000256" key="1">
    <source>
        <dbReference type="SAM" id="Phobius"/>
    </source>
</evidence>
<dbReference type="AlphaFoldDB" id="A0A3E4WH59"/>
<dbReference type="Proteomes" id="UP000260780">
    <property type="component" value="Unassembled WGS sequence"/>
</dbReference>
<name>A0A3E4WH59_9BACT</name>
<keyword evidence="1" id="KW-0472">Membrane</keyword>
<evidence type="ECO:0000313" key="3">
    <source>
        <dbReference type="Proteomes" id="UP000260780"/>
    </source>
</evidence>
<keyword evidence="1" id="KW-0812">Transmembrane</keyword>
<dbReference type="RefSeq" id="WP_117747486.1">
    <property type="nucleotide sequence ID" value="NZ_JAQCSP010000004.1"/>
</dbReference>
<accession>A0A3E4WH59</accession>
<evidence type="ECO:0000313" key="2">
    <source>
        <dbReference type="EMBL" id="RGM41576.1"/>
    </source>
</evidence>
<sequence>MKDIVYSFIREHMMMHIVLIALSSAATLGAMAIDFVFGLIKAKKRGEARTSTGYKKTASKAQKYFSPFMVLVFIDLICCVVIPFPVFSMFWAAYCVFCEFKSVREKSWQKAELRKAEKTMSVIIENKDDIAKLAAQILFETNKKEEEKK</sequence>
<feature type="transmembrane region" description="Helical" evidence="1">
    <location>
        <begin position="68"/>
        <end position="97"/>
    </location>
</feature>
<protein>
    <recommendedName>
        <fullName evidence="4">Holin</fullName>
    </recommendedName>
</protein>
<keyword evidence="1" id="KW-1133">Transmembrane helix</keyword>
<proteinExistence type="predicted"/>
<organism evidence="2 3">
    <name type="scientific">Phocaeicola plebeius</name>
    <dbReference type="NCBI Taxonomy" id="310297"/>
    <lineage>
        <taxon>Bacteria</taxon>
        <taxon>Pseudomonadati</taxon>
        <taxon>Bacteroidota</taxon>
        <taxon>Bacteroidia</taxon>
        <taxon>Bacteroidales</taxon>
        <taxon>Bacteroidaceae</taxon>
        <taxon>Phocaeicola</taxon>
    </lineage>
</organism>
<reference evidence="2 3" key="1">
    <citation type="submission" date="2018-08" db="EMBL/GenBank/DDBJ databases">
        <title>A genome reference for cultivated species of the human gut microbiota.</title>
        <authorList>
            <person name="Zou Y."/>
            <person name="Xue W."/>
            <person name="Luo G."/>
        </authorList>
    </citation>
    <scope>NUCLEOTIDE SEQUENCE [LARGE SCALE GENOMIC DNA]</scope>
    <source>
        <strain evidence="2 3">OM08-14</strain>
    </source>
</reference>
<dbReference type="EMBL" id="QSTF01000007">
    <property type="protein sequence ID" value="RGM41576.1"/>
    <property type="molecule type" value="Genomic_DNA"/>
</dbReference>
<gene>
    <name evidence="2" type="ORF">DXC17_04485</name>
</gene>
<comment type="caution">
    <text evidence="2">The sequence shown here is derived from an EMBL/GenBank/DDBJ whole genome shotgun (WGS) entry which is preliminary data.</text>
</comment>
<evidence type="ECO:0008006" key="4">
    <source>
        <dbReference type="Google" id="ProtNLM"/>
    </source>
</evidence>